<dbReference type="EMBL" id="SJPN01000001">
    <property type="protein sequence ID" value="TWU08449.1"/>
    <property type="molecule type" value="Genomic_DNA"/>
</dbReference>
<dbReference type="InterPro" id="IPR019734">
    <property type="entry name" value="TPR_rpt"/>
</dbReference>
<reference evidence="4 5" key="1">
    <citation type="submission" date="2019-02" db="EMBL/GenBank/DDBJ databases">
        <title>Deep-cultivation of Planctomycetes and their phenomic and genomic characterization uncovers novel biology.</title>
        <authorList>
            <person name="Wiegand S."/>
            <person name="Jogler M."/>
            <person name="Boedeker C."/>
            <person name="Pinto D."/>
            <person name="Vollmers J."/>
            <person name="Rivas-Marin E."/>
            <person name="Kohn T."/>
            <person name="Peeters S.H."/>
            <person name="Heuer A."/>
            <person name="Rast P."/>
            <person name="Oberbeckmann S."/>
            <person name="Bunk B."/>
            <person name="Jeske O."/>
            <person name="Meyerdierks A."/>
            <person name="Storesund J.E."/>
            <person name="Kallscheuer N."/>
            <person name="Luecker S."/>
            <person name="Lage O.M."/>
            <person name="Pohl T."/>
            <person name="Merkel B.J."/>
            <person name="Hornburger P."/>
            <person name="Mueller R.-W."/>
            <person name="Bruemmer F."/>
            <person name="Labrenz M."/>
            <person name="Spormann A.M."/>
            <person name="Op Den Camp H."/>
            <person name="Overmann J."/>
            <person name="Amann R."/>
            <person name="Jetten M.S.M."/>
            <person name="Mascher T."/>
            <person name="Medema M.H."/>
            <person name="Devos D.P."/>
            <person name="Kaster A.-K."/>
            <person name="Ovreas L."/>
            <person name="Rohde M."/>
            <person name="Galperin M.Y."/>
            <person name="Jogler C."/>
        </authorList>
    </citation>
    <scope>NUCLEOTIDE SEQUENCE [LARGE SCALE GENOMIC DNA]</scope>
    <source>
        <strain evidence="4 5">Pla52n</strain>
    </source>
</reference>
<dbReference type="SMART" id="SM00028">
    <property type="entry name" value="TPR"/>
    <property type="match status" value="4"/>
</dbReference>
<feature type="coiled-coil region" evidence="2">
    <location>
        <begin position="271"/>
        <end position="310"/>
    </location>
</feature>
<comment type="caution">
    <text evidence="4">The sequence shown here is derived from an EMBL/GenBank/DDBJ whole genome shotgun (WGS) entry which is preliminary data.</text>
</comment>
<dbReference type="SUPFAM" id="SSF48452">
    <property type="entry name" value="TPR-like"/>
    <property type="match status" value="1"/>
</dbReference>
<evidence type="ECO:0000256" key="3">
    <source>
        <dbReference type="SAM" id="MobiDB-lite"/>
    </source>
</evidence>
<dbReference type="InterPro" id="IPR011990">
    <property type="entry name" value="TPR-like_helical_dom_sf"/>
</dbReference>
<dbReference type="Proteomes" id="UP000320176">
    <property type="component" value="Unassembled WGS sequence"/>
</dbReference>
<sequence length="504" mass="56453">MLRSIVGVLSCVMLSAFLQLPCSLVRAELLPPEKLKDCELHVLGIYSPKNHGKDDRVFVEVQPTGRPIVLVMSGYFGAQWNVKIAPEADVRQVIIPGYFKHSVVGVPGDIPVETITWFTESGENRSDFFWAYAWHTEKGRELRERLKEITGLEITTFQGEYSGERFVVDGKQGLIAELEQVDAVTENSDPNLQKIASKFEDMLRTLDAEYQRVRTKFGDAHPAAQSLAIKIKVFEEELRRLNVAMPEVPTPANDKLTANEPSPLGDSRQTIENLVRKTFQLEMELQQARVEKAEADLQRVKAQLELRKKSAEMIIADRIDQLTKEKEQQTAEPESSDVPASLLASEGWAAWQKHDLRTALTKFQSALGKEPGNEAALNGLGWTYVHLAEYDKSIAEFKKLLKDSPSHPGALNGIGQSLLAKGDLDEAEKELRHATEDLIKRQGEAETAKRGVACWHGLVRTYLAKKNKQSAIDWAERSLKHKPDDPDMQSLLDQAKALPESDAK</sequence>
<dbReference type="AlphaFoldDB" id="A0A5C6BAZ5"/>
<protein>
    <submittedName>
        <fullName evidence="4">Tetratricopeptide repeat protein</fullName>
    </submittedName>
</protein>
<dbReference type="PROSITE" id="PS50005">
    <property type="entry name" value="TPR"/>
    <property type="match status" value="1"/>
</dbReference>
<dbReference type="OrthoDB" id="276909at2"/>
<keyword evidence="2" id="KW-0175">Coiled coil</keyword>
<feature type="region of interest" description="Disordered" evidence="3">
    <location>
        <begin position="479"/>
        <end position="504"/>
    </location>
</feature>
<dbReference type="Gene3D" id="1.25.40.10">
    <property type="entry name" value="Tetratricopeptide repeat domain"/>
    <property type="match status" value="1"/>
</dbReference>
<dbReference type="RefSeq" id="WP_146518490.1">
    <property type="nucleotide sequence ID" value="NZ_CP151726.1"/>
</dbReference>
<evidence type="ECO:0000313" key="4">
    <source>
        <dbReference type="EMBL" id="TWU08449.1"/>
    </source>
</evidence>
<evidence type="ECO:0000256" key="1">
    <source>
        <dbReference type="PROSITE-ProRule" id="PRU00339"/>
    </source>
</evidence>
<keyword evidence="5" id="KW-1185">Reference proteome</keyword>
<evidence type="ECO:0000313" key="5">
    <source>
        <dbReference type="Proteomes" id="UP000320176"/>
    </source>
</evidence>
<accession>A0A5C6BAZ5</accession>
<gene>
    <name evidence="4" type="ORF">Pla52n_10320</name>
</gene>
<proteinExistence type="predicted"/>
<dbReference type="Pfam" id="PF13181">
    <property type="entry name" value="TPR_8"/>
    <property type="match status" value="1"/>
</dbReference>
<organism evidence="4 5">
    <name type="scientific">Stieleria varia</name>
    <dbReference type="NCBI Taxonomy" id="2528005"/>
    <lineage>
        <taxon>Bacteria</taxon>
        <taxon>Pseudomonadati</taxon>
        <taxon>Planctomycetota</taxon>
        <taxon>Planctomycetia</taxon>
        <taxon>Pirellulales</taxon>
        <taxon>Pirellulaceae</taxon>
        <taxon>Stieleria</taxon>
    </lineage>
</organism>
<name>A0A5C6BAZ5_9BACT</name>
<feature type="repeat" description="TPR" evidence="1">
    <location>
        <begin position="374"/>
        <end position="407"/>
    </location>
</feature>
<dbReference type="Pfam" id="PF13432">
    <property type="entry name" value="TPR_16"/>
    <property type="match status" value="1"/>
</dbReference>
<keyword evidence="1" id="KW-0802">TPR repeat</keyword>
<evidence type="ECO:0000256" key="2">
    <source>
        <dbReference type="SAM" id="Coils"/>
    </source>
</evidence>